<dbReference type="EMBL" id="SRHY01000003">
    <property type="protein sequence ID" value="TFJ93893.1"/>
    <property type="molecule type" value="Genomic_DNA"/>
</dbReference>
<organism evidence="1 2">
    <name type="scientific">Lentibacillus salicampi</name>
    <dbReference type="NCBI Taxonomy" id="175306"/>
    <lineage>
        <taxon>Bacteria</taxon>
        <taxon>Bacillati</taxon>
        <taxon>Bacillota</taxon>
        <taxon>Bacilli</taxon>
        <taxon>Bacillales</taxon>
        <taxon>Bacillaceae</taxon>
        <taxon>Lentibacillus</taxon>
    </lineage>
</organism>
<keyword evidence="2" id="KW-1185">Reference proteome</keyword>
<name>A0A4Y9ADL4_9BACI</name>
<dbReference type="Pfam" id="PF26326">
    <property type="entry name" value="YtzJ"/>
    <property type="match status" value="1"/>
</dbReference>
<reference evidence="1 2" key="1">
    <citation type="submission" date="2019-03" db="EMBL/GenBank/DDBJ databases">
        <title>Genome sequence of Lentibacillus salicampi ATCC BAA-719.</title>
        <authorList>
            <person name="Maclea K.S."/>
            <person name="Simoes Junior M."/>
        </authorList>
    </citation>
    <scope>NUCLEOTIDE SEQUENCE [LARGE SCALE GENOMIC DNA]</scope>
    <source>
        <strain evidence="1 2">ATCC BAA-719</strain>
    </source>
</reference>
<accession>A0A4Y9ADL4</accession>
<protein>
    <submittedName>
        <fullName evidence="1">Uncharacterized protein</fullName>
    </submittedName>
</protein>
<proteinExistence type="predicted"/>
<dbReference type="AlphaFoldDB" id="A0A4Y9ADL4"/>
<evidence type="ECO:0000313" key="2">
    <source>
        <dbReference type="Proteomes" id="UP000298484"/>
    </source>
</evidence>
<sequence>MYVIHQQQLRDEKMTRLKEGKSAYAESAELIRLMQRAIQREELYVHYDQANTGCWFIPLPARKSS</sequence>
<evidence type="ECO:0000313" key="1">
    <source>
        <dbReference type="EMBL" id="TFJ93893.1"/>
    </source>
</evidence>
<dbReference type="InterPro" id="IPR058867">
    <property type="entry name" value="YtzJ"/>
</dbReference>
<dbReference type="RefSeq" id="WP_135108666.1">
    <property type="nucleotide sequence ID" value="NZ_SRHY01000003.1"/>
</dbReference>
<dbReference type="OrthoDB" id="2679903at2"/>
<gene>
    <name evidence="1" type="ORF">E4U82_03520</name>
</gene>
<comment type="caution">
    <text evidence="1">The sequence shown here is derived from an EMBL/GenBank/DDBJ whole genome shotgun (WGS) entry which is preliminary data.</text>
</comment>
<dbReference type="Proteomes" id="UP000298484">
    <property type="component" value="Unassembled WGS sequence"/>
</dbReference>